<comment type="caution">
    <text evidence="8">The sequence shown here is derived from an EMBL/GenBank/DDBJ whole genome shotgun (WGS) entry which is preliminary data.</text>
</comment>
<dbReference type="Proteomes" id="UP001501175">
    <property type="component" value="Unassembled WGS sequence"/>
</dbReference>
<keyword evidence="6" id="KW-0694">RNA-binding</keyword>
<keyword evidence="2" id="KW-1277">Toxin-antitoxin system</keyword>
<dbReference type="InterPro" id="IPR038570">
    <property type="entry name" value="HicA_sf"/>
</dbReference>
<dbReference type="EMBL" id="BAABHD010000010">
    <property type="protein sequence ID" value="GAA4449696.1"/>
    <property type="molecule type" value="Genomic_DNA"/>
</dbReference>
<evidence type="ECO:0000256" key="3">
    <source>
        <dbReference type="ARBA" id="ARBA00022722"/>
    </source>
</evidence>
<keyword evidence="7" id="KW-0346">Stress response</keyword>
<dbReference type="SUPFAM" id="SSF54786">
    <property type="entry name" value="YcfA/nrd intein domain"/>
    <property type="match status" value="1"/>
</dbReference>
<evidence type="ECO:0000256" key="6">
    <source>
        <dbReference type="ARBA" id="ARBA00022884"/>
    </source>
</evidence>
<comment type="similarity">
    <text evidence="1">Belongs to the HicA mRNA interferase family.</text>
</comment>
<evidence type="ECO:0000256" key="1">
    <source>
        <dbReference type="ARBA" id="ARBA00006620"/>
    </source>
</evidence>
<evidence type="ECO:0000313" key="8">
    <source>
        <dbReference type="EMBL" id="GAA4449696.1"/>
    </source>
</evidence>
<dbReference type="Gene3D" id="3.30.920.30">
    <property type="entry name" value="Hypothetical protein"/>
    <property type="match status" value="1"/>
</dbReference>
<keyword evidence="5" id="KW-0378">Hydrolase</keyword>
<proteinExistence type="inferred from homology"/>
<evidence type="ECO:0000256" key="7">
    <source>
        <dbReference type="ARBA" id="ARBA00023016"/>
    </source>
</evidence>
<accession>A0ABP8MIQ0</accession>
<dbReference type="InterPro" id="IPR012933">
    <property type="entry name" value="HicA_mRNA_interferase"/>
</dbReference>
<evidence type="ECO:0000313" key="9">
    <source>
        <dbReference type="Proteomes" id="UP001501175"/>
    </source>
</evidence>
<reference evidence="9" key="1">
    <citation type="journal article" date="2019" name="Int. J. Syst. Evol. Microbiol.">
        <title>The Global Catalogue of Microorganisms (GCM) 10K type strain sequencing project: providing services to taxonomists for standard genome sequencing and annotation.</title>
        <authorList>
            <consortium name="The Broad Institute Genomics Platform"/>
            <consortium name="The Broad Institute Genome Sequencing Center for Infectious Disease"/>
            <person name="Wu L."/>
            <person name="Ma J."/>
        </authorList>
    </citation>
    <scope>NUCLEOTIDE SEQUENCE [LARGE SCALE GENOMIC DNA]</scope>
    <source>
        <strain evidence="9">JCM 17927</strain>
    </source>
</reference>
<evidence type="ECO:0000256" key="2">
    <source>
        <dbReference type="ARBA" id="ARBA00022649"/>
    </source>
</evidence>
<name>A0ABP8MIQ0_9BACT</name>
<gene>
    <name evidence="8" type="ORF">GCM10023189_09210</name>
</gene>
<dbReference type="Pfam" id="PF07927">
    <property type="entry name" value="HicA_toxin"/>
    <property type="match status" value="1"/>
</dbReference>
<sequence length="62" mass="7247">MKQIDLIKKLKEMGCVLVRHGGKHDWYRNPNTGISQAVPRHREINEQLAKHIIKMLSDNTVR</sequence>
<evidence type="ECO:0000256" key="5">
    <source>
        <dbReference type="ARBA" id="ARBA00022801"/>
    </source>
</evidence>
<keyword evidence="4" id="KW-0255">Endonuclease</keyword>
<evidence type="ECO:0000256" key="4">
    <source>
        <dbReference type="ARBA" id="ARBA00022759"/>
    </source>
</evidence>
<protein>
    <submittedName>
        <fullName evidence="8">Type II toxin-antitoxin system HicA family toxin</fullName>
    </submittedName>
</protein>
<keyword evidence="9" id="KW-1185">Reference proteome</keyword>
<organism evidence="8 9">
    <name type="scientific">Nibrella saemangeumensis</name>
    <dbReference type="NCBI Taxonomy" id="1084526"/>
    <lineage>
        <taxon>Bacteria</taxon>
        <taxon>Pseudomonadati</taxon>
        <taxon>Bacteroidota</taxon>
        <taxon>Cytophagia</taxon>
        <taxon>Cytophagales</taxon>
        <taxon>Spirosomataceae</taxon>
        <taxon>Nibrella</taxon>
    </lineage>
</organism>
<keyword evidence="3" id="KW-0540">Nuclease</keyword>
<dbReference type="RefSeq" id="WP_345241068.1">
    <property type="nucleotide sequence ID" value="NZ_BAABHD010000010.1"/>
</dbReference>